<dbReference type="Proteomes" id="UP000076874">
    <property type="component" value="Unassembled WGS sequence"/>
</dbReference>
<keyword evidence="2" id="KW-1185">Reference proteome</keyword>
<dbReference type="OrthoDB" id="4096181at2759"/>
<evidence type="ECO:0000313" key="1">
    <source>
        <dbReference type="EMBL" id="OAA63245.1"/>
    </source>
</evidence>
<comment type="caution">
    <text evidence="1">The sequence shown here is derived from an EMBL/GenBank/DDBJ whole genome shotgun (WGS) entry which is preliminary data.</text>
</comment>
<reference evidence="1 2" key="1">
    <citation type="journal article" date="2016" name="Genome Biol. Evol.">
        <title>Divergent and convergent evolution of fungal pathogenicity.</title>
        <authorList>
            <person name="Shang Y."/>
            <person name="Xiao G."/>
            <person name="Zheng P."/>
            <person name="Cen K."/>
            <person name="Zhan S."/>
            <person name="Wang C."/>
        </authorList>
    </citation>
    <scope>NUCLEOTIDE SEQUENCE [LARGE SCALE GENOMIC DNA]</scope>
    <source>
        <strain evidence="1 2">RCEF 264</strain>
    </source>
</reference>
<accession>A0A167W281</accession>
<dbReference type="AlphaFoldDB" id="A0A167W281"/>
<protein>
    <submittedName>
        <fullName evidence="1">Ribonuclease H-like protein</fullName>
    </submittedName>
</protein>
<gene>
    <name evidence="1" type="ORF">SPI_03408</name>
</gene>
<dbReference type="InterPro" id="IPR012337">
    <property type="entry name" value="RNaseH-like_sf"/>
</dbReference>
<sequence>MWEFKEPVLDFLFQDFVYFIPQSPGHMNPYLSTGSRPPCEVCSGAKSTEVISRRPADPVQAPGQLIRLHLIGGPVAFRNFRYALHFAALLGHEKGIGLLITTPHTSSSNGRPERADRTLMEKGRAGLIDTGLPMDLWPSAVESAVLVANLLFAAGPDEAALIQLASDLGTFYPIRNFGNAQFLATDIDRDRDQRIIYLSQKTYVRNLLARFGFGNLNGAPTLWISGMVLPTDWTVGTTD</sequence>
<proteinExistence type="predicted"/>
<evidence type="ECO:0000313" key="2">
    <source>
        <dbReference type="Proteomes" id="UP000076874"/>
    </source>
</evidence>
<name>A0A167W281_9HYPO</name>
<organism evidence="1 2">
    <name type="scientific">Niveomyces insectorum RCEF 264</name>
    <dbReference type="NCBI Taxonomy" id="1081102"/>
    <lineage>
        <taxon>Eukaryota</taxon>
        <taxon>Fungi</taxon>
        <taxon>Dikarya</taxon>
        <taxon>Ascomycota</taxon>
        <taxon>Pezizomycotina</taxon>
        <taxon>Sordariomycetes</taxon>
        <taxon>Hypocreomycetidae</taxon>
        <taxon>Hypocreales</taxon>
        <taxon>Cordycipitaceae</taxon>
        <taxon>Niveomyces</taxon>
    </lineage>
</organism>
<dbReference type="SUPFAM" id="SSF53098">
    <property type="entry name" value="Ribonuclease H-like"/>
    <property type="match status" value="1"/>
</dbReference>
<dbReference type="EMBL" id="AZHD01000005">
    <property type="protein sequence ID" value="OAA63245.1"/>
    <property type="molecule type" value="Genomic_DNA"/>
</dbReference>